<dbReference type="SUPFAM" id="SSF46785">
    <property type="entry name" value="Winged helix' DNA-binding domain"/>
    <property type="match status" value="1"/>
</dbReference>
<dbReference type="Pfam" id="PF03551">
    <property type="entry name" value="PadR"/>
    <property type="match status" value="1"/>
</dbReference>
<dbReference type="PANTHER" id="PTHR43252:SF2">
    <property type="entry name" value="TRANSCRIPTION REGULATOR, PADR-LIKE FAMILY"/>
    <property type="match status" value="1"/>
</dbReference>
<dbReference type="AlphaFoldDB" id="A0A9X3T276"/>
<evidence type="ECO:0000313" key="3">
    <source>
        <dbReference type="Proteomes" id="UP001146067"/>
    </source>
</evidence>
<dbReference type="Proteomes" id="UP001146067">
    <property type="component" value="Unassembled WGS sequence"/>
</dbReference>
<name>A0A9X3T276_9ACTN</name>
<accession>A0A9X3T276</accession>
<dbReference type="RefSeq" id="WP_270108268.1">
    <property type="nucleotide sequence ID" value="NZ_JAPZVP010000002.1"/>
</dbReference>
<evidence type="ECO:0000259" key="1">
    <source>
        <dbReference type="Pfam" id="PF03551"/>
    </source>
</evidence>
<feature type="domain" description="Transcription regulator PadR N-terminal" evidence="1">
    <location>
        <begin position="8"/>
        <end position="84"/>
    </location>
</feature>
<dbReference type="InterPro" id="IPR005149">
    <property type="entry name" value="Tscrpt_reg_PadR_N"/>
</dbReference>
<dbReference type="Gene3D" id="1.10.10.10">
    <property type="entry name" value="Winged helix-like DNA-binding domain superfamily/Winged helix DNA-binding domain"/>
    <property type="match status" value="1"/>
</dbReference>
<sequence>MWSTRLLVLGLVRWLGPVHGYLVRRELDTWRMPGKAEIGAGSIYHALKKLTADGRIEVVATESVDARPARTTYRITAAGEAEFQRTLREKLWDVSGGEDPFSTAWAFAQVLTPAENTAMLRQRAEVLYSRVDQVTVLLASTTPEFVPGDEGAFVPAHARAMMKRQIDLWITDAEWCEETANRIESGDLVIGPELDAANAAYWRESIKSDRFLDNARNRQAMLEDLDPAPGDLNGRLGDHAKKSTTLLMETLQTLSGLYRFVRAPDDGVPTVSDMRPLHCGTCARF</sequence>
<keyword evidence="3" id="KW-1185">Reference proteome</keyword>
<dbReference type="InterPro" id="IPR036390">
    <property type="entry name" value="WH_DNA-bd_sf"/>
</dbReference>
<comment type="caution">
    <text evidence="2">The sequence shown here is derived from an EMBL/GenBank/DDBJ whole genome shotgun (WGS) entry which is preliminary data.</text>
</comment>
<reference evidence="2" key="1">
    <citation type="submission" date="2022-12" db="EMBL/GenBank/DDBJ databases">
        <title>Gycomyces niveus sp.nov.,a novel actinomycete isolated from soil in Shouguan.</title>
        <authorList>
            <person name="Yang X."/>
        </authorList>
    </citation>
    <scope>NUCLEOTIDE SEQUENCE</scope>
    <source>
        <strain evidence="2">NEAU-A15</strain>
    </source>
</reference>
<dbReference type="PANTHER" id="PTHR43252">
    <property type="entry name" value="TRANSCRIPTIONAL REGULATOR YQJI"/>
    <property type="match status" value="1"/>
</dbReference>
<gene>
    <name evidence="2" type="ORF">O1R50_02465</name>
</gene>
<evidence type="ECO:0000313" key="2">
    <source>
        <dbReference type="EMBL" id="MDA1358465.1"/>
    </source>
</evidence>
<organism evidence="2 3">
    <name type="scientific">Glycomyces luteolus</name>
    <dbReference type="NCBI Taxonomy" id="2670330"/>
    <lineage>
        <taxon>Bacteria</taxon>
        <taxon>Bacillati</taxon>
        <taxon>Actinomycetota</taxon>
        <taxon>Actinomycetes</taxon>
        <taxon>Glycomycetales</taxon>
        <taxon>Glycomycetaceae</taxon>
        <taxon>Glycomyces</taxon>
    </lineage>
</organism>
<protein>
    <submittedName>
        <fullName evidence="2">PadR family transcriptional regulator</fullName>
    </submittedName>
</protein>
<dbReference type="InterPro" id="IPR036388">
    <property type="entry name" value="WH-like_DNA-bd_sf"/>
</dbReference>
<dbReference type="EMBL" id="JAPZVP010000002">
    <property type="protein sequence ID" value="MDA1358465.1"/>
    <property type="molecule type" value="Genomic_DNA"/>
</dbReference>
<proteinExistence type="predicted"/>